<protein>
    <submittedName>
        <fullName evidence="1">Uncharacterized protein</fullName>
    </submittedName>
</protein>
<sequence>MEISEETELKSFNDRAMISRAEVEIEMSSPRRARPALGVRSTDPKIDVNNVCVSPQSKRNSTKKKDIPLFPNECNDLIGSKTFGSPKAKNILSNSVSEYHMGDDTYSETSYSEYLSYSYYVDSTDWSSMSCDSDCALTWPPSNRIELINLHSLPKEKISTTESVRVWLDKLDDWEPSYDNQAFEFLEEFVINSKSVENIPDVRDKDLVRRSSSARGKRPKIVKYDRRNNKSSNSDEMEKYLAELPQVSALPLCNIPHMITTSNISKEVADEAPITPFKDRSPRSDAVIVWHSDVDKDVHNDVVQESVV</sequence>
<dbReference type="EMBL" id="VSWD01000010">
    <property type="protein sequence ID" value="KAK3090523.1"/>
    <property type="molecule type" value="Genomic_DNA"/>
</dbReference>
<reference evidence="1" key="1">
    <citation type="submission" date="2019-08" db="EMBL/GenBank/DDBJ databases">
        <title>The improved chromosome-level genome for the pearl oyster Pinctada fucata martensii using PacBio sequencing and Hi-C.</title>
        <authorList>
            <person name="Zheng Z."/>
        </authorList>
    </citation>
    <scope>NUCLEOTIDE SEQUENCE</scope>
    <source>
        <strain evidence="1">ZZ-2019</strain>
        <tissue evidence="1">Adductor muscle</tissue>
    </source>
</reference>
<name>A0AA89BWZ7_PINIB</name>
<organism evidence="1 2">
    <name type="scientific">Pinctada imbricata</name>
    <name type="common">Atlantic pearl-oyster</name>
    <name type="synonym">Pinctada martensii</name>
    <dbReference type="NCBI Taxonomy" id="66713"/>
    <lineage>
        <taxon>Eukaryota</taxon>
        <taxon>Metazoa</taxon>
        <taxon>Spiralia</taxon>
        <taxon>Lophotrochozoa</taxon>
        <taxon>Mollusca</taxon>
        <taxon>Bivalvia</taxon>
        <taxon>Autobranchia</taxon>
        <taxon>Pteriomorphia</taxon>
        <taxon>Pterioida</taxon>
        <taxon>Pterioidea</taxon>
        <taxon>Pteriidae</taxon>
        <taxon>Pinctada</taxon>
    </lineage>
</organism>
<evidence type="ECO:0000313" key="1">
    <source>
        <dbReference type="EMBL" id="KAK3090523.1"/>
    </source>
</evidence>
<dbReference type="AlphaFoldDB" id="A0AA89BWZ7"/>
<dbReference type="Proteomes" id="UP001186944">
    <property type="component" value="Unassembled WGS sequence"/>
</dbReference>
<gene>
    <name evidence="1" type="ORF">FSP39_012469</name>
</gene>
<proteinExistence type="predicted"/>
<comment type="caution">
    <text evidence="1">The sequence shown here is derived from an EMBL/GenBank/DDBJ whole genome shotgun (WGS) entry which is preliminary data.</text>
</comment>
<keyword evidence="2" id="KW-1185">Reference proteome</keyword>
<evidence type="ECO:0000313" key="2">
    <source>
        <dbReference type="Proteomes" id="UP001186944"/>
    </source>
</evidence>
<accession>A0AA89BWZ7</accession>